<dbReference type="Pfam" id="PF02272">
    <property type="entry name" value="DHHA1"/>
    <property type="match status" value="1"/>
</dbReference>
<feature type="domain" description="DDH" evidence="6">
    <location>
        <begin position="77"/>
        <end position="238"/>
    </location>
</feature>
<feature type="domain" description="RecJ OB" evidence="8">
    <location>
        <begin position="462"/>
        <end position="585"/>
    </location>
</feature>
<dbReference type="GO" id="GO:0003676">
    <property type="term" value="F:nucleic acid binding"/>
    <property type="evidence" value="ECO:0007669"/>
    <property type="project" value="InterPro"/>
</dbReference>
<keyword evidence="4" id="KW-0378">Hydrolase</keyword>
<keyword evidence="5 9" id="KW-0269">Exonuclease</keyword>
<dbReference type="Gene3D" id="3.90.1640.30">
    <property type="match status" value="1"/>
</dbReference>
<feature type="domain" description="DHHA1" evidence="7">
    <location>
        <begin position="357"/>
        <end position="449"/>
    </location>
</feature>
<evidence type="ECO:0000256" key="1">
    <source>
        <dbReference type="ARBA" id="ARBA00005915"/>
    </source>
</evidence>
<protein>
    <recommendedName>
        <fullName evidence="2">Single-stranded-DNA-specific exonuclease RecJ</fullName>
    </recommendedName>
</protein>
<evidence type="ECO:0000256" key="3">
    <source>
        <dbReference type="ARBA" id="ARBA00022722"/>
    </source>
</evidence>
<dbReference type="PANTHER" id="PTHR30255">
    <property type="entry name" value="SINGLE-STRANDED-DNA-SPECIFIC EXONUCLEASE RECJ"/>
    <property type="match status" value="1"/>
</dbReference>
<comment type="similarity">
    <text evidence="1">Belongs to the RecJ family.</text>
</comment>
<dbReference type="GO" id="GO:0006310">
    <property type="term" value="P:DNA recombination"/>
    <property type="evidence" value="ECO:0007669"/>
    <property type="project" value="InterPro"/>
</dbReference>
<dbReference type="Gene3D" id="3.10.310.30">
    <property type="match status" value="1"/>
</dbReference>
<dbReference type="InterPro" id="IPR041122">
    <property type="entry name" value="RecJ_OB"/>
</dbReference>
<dbReference type="InterPro" id="IPR001667">
    <property type="entry name" value="DDH_dom"/>
</dbReference>
<evidence type="ECO:0000256" key="2">
    <source>
        <dbReference type="ARBA" id="ARBA00019841"/>
    </source>
</evidence>
<dbReference type="InterPro" id="IPR051673">
    <property type="entry name" value="SSDNA_exonuclease_RecJ"/>
</dbReference>
<dbReference type="AlphaFoldDB" id="A0A1G5S3A3"/>
<sequence>MSKWILQRKAADYAGLSAKLGVDPVIVRLMVNRGLSTYEEMKEYLHPTLNHFPDPHLFADMDLACELLMEAIDEGIKIRVVGDYDVDGIMSTYILTSAIREAGGDVDYAVPHRMVDGYGINPDMVQQAYDDGVGFIITCDNGIAAAPAIELAKELGMTFVVTDHHEVPFELAEDGETKIQNLPEADAVVDPKRDDCNYPFKGICGAQVAWKLAEVLFEFLGLEKEASDKYLQFAAIATVCDVMELKGENRSTVYHGIKAIEATDNIGINALLARNELKGKPIGCYHLGFIIGPCLNASGRLDTAGRAIELLMEEDQGKALAMANELVELNSQRKNMTQLGIDKARDMIENSDLNKDRVLVIYIPELHESLAGIVAGRIRENYSKPVLVITDAEDGAKGSGRSIPAYNMFEELTGVKDVFTKFGGHPMAAGVSLPKEKIDELRTRLNERCTLTEDDMQEVIKIDCDMPLSYISEELVDSIDMLAPFGTGNTKPLFALKNVPILKAAYIGKEGQYLRLTVGTENGNVMTAMMFRNVPEFEAAVNTKYGADAWSKVCAGQDTGVKMDIIYEPSINEFRGNRSIQILVENFK</sequence>
<evidence type="ECO:0000313" key="10">
    <source>
        <dbReference type="Proteomes" id="UP000199428"/>
    </source>
</evidence>
<evidence type="ECO:0000259" key="7">
    <source>
        <dbReference type="Pfam" id="PF02272"/>
    </source>
</evidence>
<gene>
    <name evidence="9" type="ORF">SAMN02910350_02233</name>
</gene>
<organism evidence="9 10">
    <name type="scientific">Pseudobutyrivibrio xylanivorans</name>
    <dbReference type="NCBI Taxonomy" id="185007"/>
    <lineage>
        <taxon>Bacteria</taxon>
        <taxon>Bacillati</taxon>
        <taxon>Bacillota</taxon>
        <taxon>Clostridia</taxon>
        <taxon>Lachnospirales</taxon>
        <taxon>Lachnospiraceae</taxon>
        <taxon>Pseudobutyrivibrio</taxon>
    </lineage>
</organism>
<evidence type="ECO:0000313" key="9">
    <source>
        <dbReference type="EMBL" id="SCZ80320.1"/>
    </source>
</evidence>
<dbReference type="SUPFAM" id="SSF64182">
    <property type="entry name" value="DHH phosphoesterases"/>
    <property type="match status" value="1"/>
</dbReference>
<dbReference type="RefSeq" id="WP_090163466.1">
    <property type="nucleotide sequence ID" value="NZ_FMWK01000013.1"/>
</dbReference>
<dbReference type="Pfam" id="PF01368">
    <property type="entry name" value="DHH"/>
    <property type="match status" value="1"/>
</dbReference>
<evidence type="ECO:0000256" key="4">
    <source>
        <dbReference type="ARBA" id="ARBA00022801"/>
    </source>
</evidence>
<dbReference type="EMBL" id="FMWK01000013">
    <property type="protein sequence ID" value="SCZ80320.1"/>
    <property type="molecule type" value="Genomic_DNA"/>
</dbReference>
<dbReference type="Proteomes" id="UP000199428">
    <property type="component" value="Unassembled WGS sequence"/>
</dbReference>
<dbReference type="InterPro" id="IPR004610">
    <property type="entry name" value="RecJ"/>
</dbReference>
<dbReference type="NCBIfam" id="TIGR00644">
    <property type="entry name" value="recJ"/>
    <property type="match status" value="1"/>
</dbReference>
<proteinExistence type="inferred from homology"/>
<evidence type="ECO:0000259" key="6">
    <source>
        <dbReference type="Pfam" id="PF01368"/>
    </source>
</evidence>
<dbReference type="PANTHER" id="PTHR30255:SF2">
    <property type="entry name" value="SINGLE-STRANDED-DNA-SPECIFIC EXONUCLEASE RECJ"/>
    <property type="match status" value="1"/>
</dbReference>
<accession>A0A1G5S3A3</accession>
<dbReference type="InterPro" id="IPR038763">
    <property type="entry name" value="DHH_sf"/>
</dbReference>
<dbReference type="GO" id="GO:0006281">
    <property type="term" value="P:DNA repair"/>
    <property type="evidence" value="ECO:0007669"/>
    <property type="project" value="InterPro"/>
</dbReference>
<evidence type="ECO:0000259" key="8">
    <source>
        <dbReference type="Pfam" id="PF17768"/>
    </source>
</evidence>
<evidence type="ECO:0000256" key="5">
    <source>
        <dbReference type="ARBA" id="ARBA00022839"/>
    </source>
</evidence>
<reference evidence="9 10" key="1">
    <citation type="submission" date="2016-10" db="EMBL/GenBank/DDBJ databases">
        <authorList>
            <person name="de Groot N.N."/>
        </authorList>
    </citation>
    <scope>NUCLEOTIDE SEQUENCE [LARGE SCALE GENOMIC DNA]</scope>
    <source>
        <strain evidence="9 10">DSM 10317</strain>
    </source>
</reference>
<name>A0A1G5S3A3_PSEXY</name>
<dbReference type="Pfam" id="PF17768">
    <property type="entry name" value="RecJ_OB"/>
    <property type="match status" value="1"/>
</dbReference>
<dbReference type="InterPro" id="IPR003156">
    <property type="entry name" value="DHHA1_dom"/>
</dbReference>
<keyword evidence="3" id="KW-0540">Nuclease</keyword>
<dbReference type="GO" id="GO:0008409">
    <property type="term" value="F:5'-3' exonuclease activity"/>
    <property type="evidence" value="ECO:0007669"/>
    <property type="project" value="InterPro"/>
</dbReference>